<keyword evidence="5" id="KW-1185">Reference proteome</keyword>
<dbReference type="InterPro" id="IPR036188">
    <property type="entry name" value="FAD/NAD-bd_sf"/>
</dbReference>
<reference evidence="4 5" key="1">
    <citation type="journal article" date="2018" name="Mol. Plant">
        <title>The genome of Artemisia annua provides insight into the evolution of Asteraceae family and artemisinin biosynthesis.</title>
        <authorList>
            <person name="Shen Q."/>
            <person name="Zhang L."/>
            <person name="Liao Z."/>
            <person name="Wang S."/>
            <person name="Yan T."/>
            <person name="Shi P."/>
            <person name="Liu M."/>
            <person name="Fu X."/>
            <person name="Pan Q."/>
            <person name="Wang Y."/>
            <person name="Lv Z."/>
            <person name="Lu X."/>
            <person name="Zhang F."/>
            <person name="Jiang W."/>
            <person name="Ma Y."/>
            <person name="Chen M."/>
            <person name="Hao X."/>
            <person name="Li L."/>
            <person name="Tang Y."/>
            <person name="Lv G."/>
            <person name="Zhou Y."/>
            <person name="Sun X."/>
            <person name="Brodelius P.E."/>
            <person name="Rose J.K.C."/>
            <person name="Tang K."/>
        </authorList>
    </citation>
    <scope>NUCLEOTIDE SEQUENCE [LARGE SCALE GENOMIC DNA]</scope>
    <source>
        <strain evidence="5">cv. Huhao1</strain>
        <tissue evidence="4">Leaf</tissue>
    </source>
</reference>
<organism evidence="4 5">
    <name type="scientific">Artemisia annua</name>
    <name type="common">Sweet wormwood</name>
    <dbReference type="NCBI Taxonomy" id="35608"/>
    <lineage>
        <taxon>Eukaryota</taxon>
        <taxon>Viridiplantae</taxon>
        <taxon>Streptophyta</taxon>
        <taxon>Embryophyta</taxon>
        <taxon>Tracheophyta</taxon>
        <taxon>Spermatophyta</taxon>
        <taxon>Magnoliopsida</taxon>
        <taxon>eudicotyledons</taxon>
        <taxon>Gunneridae</taxon>
        <taxon>Pentapetalae</taxon>
        <taxon>asterids</taxon>
        <taxon>campanulids</taxon>
        <taxon>Asterales</taxon>
        <taxon>Asteraceae</taxon>
        <taxon>Asteroideae</taxon>
        <taxon>Anthemideae</taxon>
        <taxon>Artemisiinae</taxon>
        <taxon>Artemisia</taxon>
    </lineage>
</organism>
<evidence type="ECO:0000313" key="4">
    <source>
        <dbReference type="EMBL" id="PWA84849.1"/>
    </source>
</evidence>
<dbReference type="GO" id="GO:0004497">
    <property type="term" value="F:monooxygenase activity"/>
    <property type="evidence" value="ECO:0007669"/>
    <property type="project" value="UniProtKB-KW"/>
</dbReference>
<keyword evidence="3" id="KW-0560">Oxidoreductase</keyword>
<protein>
    <submittedName>
        <fullName evidence="4">Dimethylaniline monooxygenase, N-oxide-forming</fullName>
    </submittedName>
</protein>
<proteinExistence type="predicted"/>
<evidence type="ECO:0000256" key="1">
    <source>
        <dbReference type="ARBA" id="ARBA00022630"/>
    </source>
</evidence>
<dbReference type="SUPFAM" id="SSF51905">
    <property type="entry name" value="FAD/NAD(P)-binding domain"/>
    <property type="match status" value="1"/>
</dbReference>
<evidence type="ECO:0000256" key="3">
    <source>
        <dbReference type="ARBA" id="ARBA00023002"/>
    </source>
</evidence>
<dbReference type="AlphaFoldDB" id="A0A2U1PGH9"/>
<evidence type="ECO:0000256" key="2">
    <source>
        <dbReference type="ARBA" id="ARBA00022827"/>
    </source>
</evidence>
<dbReference type="InterPro" id="IPR050346">
    <property type="entry name" value="FMO-like"/>
</dbReference>
<dbReference type="STRING" id="35608.A0A2U1PGH9"/>
<accession>A0A2U1PGH9</accession>
<keyword evidence="2" id="KW-0274">FAD</keyword>
<sequence>MGLSCKWGNFTGRNKDVPNMPKFPKGKRLDVFHRSAIHSLQYTALDDDAAEQLVKGKKVVVVGLGKSGLDIARGCAEINGPQHPCTNGNPYDSSCLQSLCCACMFVVDIGDEVLLIKSFIDHPNEYATAYIPLSIRWAGDESKGYESTVVA</sequence>
<name>A0A2U1PGH9_ARTAN</name>
<keyword evidence="1" id="KW-0285">Flavoprotein</keyword>
<evidence type="ECO:0000313" key="5">
    <source>
        <dbReference type="Proteomes" id="UP000245207"/>
    </source>
</evidence>
<dbReference type="PANTHER" id="PTHR23023">
    <property type="entry name" value="DIMETHYLANILINE MONOOXYGENASE"/>
    <property type="match status" value="1"/>
</dbReference>
<dbReference type="Gene3D" id="3.50.50.60">
    <property type="entry name" value="FAD/NAD(P)-binding domain"/>
    <property type="match status" value="1"/>
</dbReference>
<keyword evidence="4" id="KW-0503">Monooxygenase</keyword>
<dbReference type="OrthoDB" id="66881at2759"/>
<comment type="caution">
    <text evidence="4">The sequence shown here is derived from an EMBL/GenBank/DDBJ whole genome shotgun (WGS) entry which is preliminary data.</text>
</comment>
<dbReference type="EMBL" id="PKPP01001187">
    <property type="protein sequence ID" value="PWA84849.1"/>
    <property type="molecule type" value="Genomic_DNA"/>
</dbReference>
<dbReference type="Proteomes" id="UP000245207">
    <property type="component" value="Unassembled WGS sequence"/>
</dbReference>
<gene>
    <name evidence="4" type="ORF">CTI12_AA156030</name>
</gene>